<dbReference type="KEGG" id="uth:DKZ56_05610"/>
<keyword evidence="3 5" id="KW-1133">Transmembrane helix</keyword>
<reference evidence="6 7" key="1">
    <citation type="submission" date="2019-02" db="EMBL/GenBank/DDBJ databases">
        <title>Ureibacillus thermophilus.</title>
        <authorList>
            <person name="Sunny J.S."/>
            <person name="Natarajan A."/>
            <person name="Saleena L.M."/>
        </authorList>
    </citation>
    <scope>NUCLEOTIDE SEQUENCE [LARGE SCALE GENOMIC DNA]</scope>
    <source>
        <strain evidence="6 7">LM102</strain>
    </source>
</reference>
<feature type="transmembrane region" description="Helical" evidence="5">
    <location>
        <begin position="300"/>
        <end position="328"/>
    </location>
</feature>
<dbReference type="GO" id="GO:0022857">
    <property type="term" value="F:transmembrane transporter activity"/>
    <property type="evidence" value="ECO:0007669"/>
    <property type="project" value="InterPro"/>
</dbReference>
<feature type="transmembrane region" description="Helical" evidence="5">
    <location>
        <begin position="349"/>
        <end position="370"/>
    </location>
</feature>
<feature type="transmembrane region" description="Helical" evidence="5">
    <location>
        <begin position="59"/>
        <end position="80"/>
    </location>
</feature>
<dbReference type="AlphaFoldDB" id="A0A4P6UQK7"/>
<feature type="transmembrane region" description="Helical" evidence="5">
    <location>
        <begin position="435"/>
        <end position="453"/>
    </location>
</feature>
<feature type="transmembrane region" description="Helical" evidence="5">
    <location>
        <begin position="139"/>
        <end position="159"/>
    </location>
</feature>
<evidence type="ECO:0000256" key="4">
    <source>
        <dbReference type="ARBA" id="ARBA00023136"/>
    </source>
</evidence>
<feature type="transmembrane region" description="Helical" evidence="5">
    <location>
        <begin position="212"/>
        <end position="237"/>
    </location>
</feature>
<dbReference type="PANTHER" id="PTHR47704">
    <property type="entry name" value="POTASSIUM TRANSPORTER KIMA"/>
    <property type="match status" value="1"/>
</dbReference>
<evidence type="ECO:0000313" key="6">
    <source>
        <dbReference type="EMBL" id="QBK25373.1"/>
    </source>
</evidence>
<feature type="transmembrane region" description="Helical" evidence="5">
    <location>
        <begin position="107"/>
        <end position="133"/>
    </location>
</feature>
<evidence type="ECO:0000313" key="7">
    <source>
        <dbReference type="Proteomes" id="UP000291151"/>
    </source>
</evidence>
<feature type="transmembrane region" description="Helical" evidence="5">
    <location>
        <begin position="376"/>
        <end position="395"/>
    </location>
</feature>
<dbReference type="Pfam" id="PF13520">
    <property type="entry name" value="AA_permease_2"/>
    <property type="match status" value="1"/>
</dbReference>
<dbReference type="PANTHER" id="PTHR47704:SF1">
    <property type="entry name" value="POTASSIUM TRANSPORTER KIMA"/>
    <property type="match status" value="1"/>
</dbReference>
<dbReference type="RefSeq" id="WP_208651758.1">
    <property type="nucleotide sequence ID" value="NZ_CP036528.1"/>
</dbReference>
<sequence>MAYLKRLLIGSPMETKRLKHEKLPKWKALAVFSSDALSSVAYATEEILLVLMLLGTSVFFYSLPIALAIVGLLVIVTLSYRQIIYAFPSGGGAYVVARDHLSTRTSLVAGAALMIDYVLTVAVSISSAVAALTSAFPTLLTWKVEIAIALVLVLMILNLRGITESATVFAYPTYLFIISVLFLIIVGGWKLFNEGWHGFNYVNHASAEHFFTTGYGVFILLRAFSSGCSAMTGVEAISNGVPSFKPDSSKNAVITMGWMSLLLGTMFLGITILAAGFGVTPLEHKTVISQIGNHVFGNSVLFYIFQMITMLILVLAANTSFAGFPQLVSIIATDGYLPRSLAARGDRLVFSNGIILLSFLAIVLIIVFHGETHSLIPLYAVGVFLSFTIGQYGMIKKIWKEKTKRNVAILSIIITGTTVTGLVTIITVIAKFTQGAWLVIVAIPLMVVLFYKIHAHYEKLAQQLKLDESDRTIKKELVAPKVIIPISGVSKIVAQSVQYAKSISDDITAITIVFTEEEEHKIREKWLKWYPEIELKVIYSPYRTILSPLLDYINEVEKETKGAPVTILMPQFIVKKWWHALLHNQTATILRFFLILKKDIVITTLPYHLKE</sequence>
<proteinExistence type="predicted"/>
<protein>
    <submittedName>
        <fullName evidence="6">APC family permease</fullName>
    </submittedName>
</protein>
<gene>
    <name evidence="6" type="ORF">DKZ56_05610</name>
</gene>
<evidence type="ECO:0000256" key="1">
    <source>
        <dbReference type="ARBA" id="ARBA00004141"/>
    </source>
</evidence>
<dbReference type="InterPro" id="IPR002293">
    <property type="entry name" value="AA/rel_permease1"/>
</dbReference>
<keyword evidence="7" id="KW-1185">Reference proteome</keyword>
<keyword evidence="4 5" id="KW-0472">Membrane</keyword>
<dbReference type="InterPro" id="IPR053153">
    <property type="entry name" value="APC_K+_Transporter"/>
</dbReference>
<dbReference type="GO" id="GO:0016020">
    <property type="term" value="C:membrane"/>
    <property type="evidence" value="ECO:0007669"/>
    <property type="project" value="UniProtKB-SubCell"/>
</dbReference>
<feature type="transmembrane region" description="Helical" evidence="5">
    <location>
        <begin position="171"/>
        <end position="192"/>
    </location>
</feature>
<dbReference type="EMBL" id="CP036528">
    <property type="protein sequence ID" value="QBK25373.1"/>
    <property type="molecule type" value="Genomic_DNA"/>
</dbReference>
<evidence type="ECO:0000256" key="5">
    <source>
        <dbReference type="SAM" id="Phobius"/>
    </source>
</evidence>
<dbReference type="Gene3D" id="1.20.1740.10">
    <property type="entry name" value="Amino acid/polyamine transporter I"/>
    <property type="match status" value="1"/>
</dbReference>
<comment type="subcellular location">
    <subcellularLocation>
        <location evidence="1">Membrane</location>
        <topology evidence="1">Multi-pass membrane protein</topology>
    </subcellularLocation>
</comment>
<keyword evidence="2 5" id="KW-0812">Transmembrane</keyword>
<evidence type="ECO:0000256" key="2">
    <source>
        <dbReference type="ARBA" id="ARBA00022692"/>
    </source>
</evidence>
<name>A0A4P6UQK7_9BACL</name>
<evidence type="ECO:0000256" key="3">
    <source>
        <dbReference type="ARBA" id="ARBA00022989"/>
    </source>
</evidence>
<accession>A0A4P6UQK7</accession>
<feature type="transmembrane region" description="Helical" evidence="5">
    <location>
        <begin position="407"/>
        <end position="429"/>
    </location>
</feature>
<organism evidence="6 7">
    <name type="scientific">Ureibacillus thermophilus</name>
    <dbReference type="NCBI Taxonomy" id="367743"/>
    <lineage>
        <taxon>Bacteria</taxon>
        <taxon>Bacillati</taxon>
        <taxon>Bacillota</taxon>
        <taxon>Bacilli</taxon>
        <taxon>Bacillales</taxon>
        <taxon>Caryophanaceae</taxon>
        <taxon>Ureibacillus</taxon>
    </lineage>
</organism>
<dbReference type="Proteomes" id="UP000291151">
    <property type="component" value="Chromosome"/>
</dbReference>
<feature type="transmembrane region" description="Helical" evidence="5">
    <location>
        <begin position="258"/>
        <end position="280"/>
    </location>
</feature>